<accession>A0ABR2RE36</accession>
<reference evidence="2 3" key="1">
    <citation type="journal article" date="2024" name="G3 (Bethesda)">
        <title>Genome assembly of Hibiscus sabdariffa L. provides insights into metabolisms of medicinal natural products.</title>
        <authorList>
            <person name="Kim T."/>
        </authorList>
    </citation>
    <scope>NUCLEOTIDE SEQUENCE [LARGE SCALE GENOMIC DNA]</scope>
    <source>
        <strain evidence="2">TK-2024</strain>
        <tissue evidence="2">Old leaves</tissue>
    </source>
</reference>
<feature type="region of interest" description="Disordered" evidence="1">
    <location>
        <begin position="61"/>
        <end position="87"/>
    </location>
</feature>
<organism evidence="2 3">
    <name type="scientific">Hibiscus sabdariffa</name>
    <name type="common">roselle</name>
    <dbReference type="NCBI Taxonomy" id="183260"/>
    <lineage>
        <taxon>Eukaryota</taxon>
        <taxon>Viridiplantae</taxon>
        <taxon>Streptophyta</taxon>
        <taxon>Embryophyta</taxon>
        <taxon>Tracheophyta</taxon>
        <taxon>Spermatophyta</taxon>
        <taxon>Magnoliopsida</taxon>
        <taxon>eudicotyledons</taxon>
        <taxon>Gunneridae</taxon>
        <taxon>Pentapetalae</taxon>
        <taxon>rosids</taxon>
        <taxon>malvids</taxon>
        <taxon>Malvales</taxon>
        <taxon>Malvaceae</taxon>
        <taxon>Malvoideae</taxon>
        <taxon>Hibiscus</taxon>
    </lineage>
</organism>
<gene>
    <name evidence="2" type="ORF">V6N11_044069</name>
</gene>
<evidence type="ECO:0000313" key="3">
    <source>
        <dbReference type="Proteomes" id="UP001396334"/>
    </source>
</evidence>
<proteinExistence type="predicted"/>
<evidence type="ECO:0000313" key="2">
    <source>
        <dbReference type="EMBL" id="KAK9011215.1"/>
    </source>
</evidence>
<dbReference type="EMBL" id="JBBPBN010000023">
    <property type="protein sequence ID" value="KAK9011215.1"/>
    <property type="molecule type" value="Genomic_DNA"/>
</dbReference>
<name>A0ABR2RE36_9ROSI</name>
<evidence type="ECO:0000256" key="1">
    <source>
        <dbReference type="SAM" id="MobiDB-lite"/>
    </source>
</evidence>
<sequence length="123" mass="13786">MMNPIEARGKLYLTKMGYGVPTTAEGLLSLYNSLVSNQKVVGTTMDSESSLTYNNVPLLPRKRSRDSINPIPSFPSPVQQQQSHRNTNNKACSSFLFLGHDISVHMEQQQLGIDQFENNDNKE</sequence>
<dbReference type="Proteomes" id="UP001396334">
    <property type="component" value="Unassembled WGS sequence"/>
</dbReference>
<protein>
    <submittedName>
        <fullName evidence="2">Uncharacterized protein</fullName>
    </submittedName>
</protein>
<keyword evidence="3" id="KW-1185">Reference proteome</keyword>
<comment type="caution">
    <text evidence="2">The sequence shown here is derived from an EMBL/GenBank/DDBJ whole genome shotgun (WGS) entry which is preliminary data.</text>
</comment>